<dbReference type="EMBL" id="ML977343">
    <property type="protein sequence ID" value="KAF2109183.1"/>
    <property type="molecule type" value="Genomic_DNA"/>
</dbReference>
<dbReference type="Proteomes" id="UP000799770">
    <property type="component" value="Unassembled WGS sequence"/>
</dbReference>
<dbReference type="Pfam" id="PF01467">
    <property type="entry name" value="CTP_transf_like"/>
    <property type="match status" value="1"/>
</dbReference>
<evidence type="ECO:0000313" key="2">
    <source>
        <dbReference type="EMBL" id="KAF2109183.1"/>
    </source>
</evidence>
<name>A0A6A5YQF8_9PLEO</name>
<organism evidence="2 3">
    <name type="scientific">Lophiotrema nucula</name>
    <dbReference type="NCBI Taxonomy" id="690887"/>
    <lineage>
        <taxon>Eukaryota</taxon>
        <taxon>Fungi</taxon>
        <taxon>Dikarya</taxon>
        <taxon>Ascomycota</taxon>
        <taxon>Pezizomycotina</taxon>
        <taxon>Dothideomycetes</taxon>
        <taxon>Pleosporomycetidae</taxon>
        <taxon>Pleosporales</taxon>
        <taxon>Lophiotremataceae</taxon>
        <taxon>Lophiotrema</taxon>
    </lineage>
</organism>
<dbReference type="GO" id="GO:0016779">
    <property type="term" value="F:nucleotidyltransferase activity"/>
    <property type="evidence" value="ECO:0007669"/>
    <property type="project" value="UniProtKB-KW"/>
</dbReference>
<dbReference type="InterPro" id="IPR004821">
    <property type="entry name" value="Cyt_trans-like"/>
</dbReference>
<dbReference type="AlphaFoldDB" id="A0A6A5YQF8"/>
<protein>
    <submittedName>
        <fullName evidence="2">Pantetheine-phosphate adenylyltransferase family protein-like protein</fullName>
    </submittedName>
</protein>
<dbReference type="SUPFAM" id="SSF52374">
    <property type="entry name" value="Nucleotidylyl transferase"/>
    <property type="match status" value="1"/>
</dbReference>
<dbReference type="OrthoDB" id="330671at2759"/>
<keyword evidence="3" id="KW-1185">Reference proteome</keyword>
<dbReference type="InterPro" id="IPR014729">
    <property type="entry name" value="Rossmann-like_a/b/a_fold"/>
</dbReference>
<sequence length="408" mass="44366">MPPTQRQLPALLLLPPAPSPPTYDALKAAYQPCLLTVLRQLARSPKRAQQPARLDIALPCPHLYGQLSKPRGPLYATTQSLVAGLYKLVCVVAAQDAIDTDDAEGVDARIVLVAYPRDGKLTQPSDDASPEQEVQGPAIDLHTLAHSPKAWDTVYAVQTEAGEAVLNNFLSLSPSSINVSKIRGGVQVTSSPSDTLSDDSAARNHLSVCLGGTFDHLHIGHKLLLTMFAFVLGRKAPPATGEEPSILTIGITGDQLLKNKKYAEYLQSWKQRQQATHEFLSSVVYFGLPDDSRIHVEEKTEPGPNGHAVHVTYPTNLVMKYVEIWDPFGPTITDDAITALVISKETRSGGKAVNDKRAEKGWPLLQVFEVDVLDAGEDDTVDETFQSKLSSTEIRRLHSERAGPKAHA</sequence>
<keyword evidence="2" id="KW-0808">Transferase</keyword>
<gene>
    <name evidence="2" type="ORF">BDV96DRAFT_503200</name>
</gene>
<dbReference type="Gene3D" id="3.40.50.620">
    <property type="entry name" value="HUPs"/>
    <property type="match status" value="1"/>
</dbReference>
<reference evidence="2" key="1">
    <citation type="journal article" date="2020" name="Stud. Mycol.">
        <title>101 Dothideomycetes genomes: a test case for predicting lifestyles and emergence of pathogens.</title>
        <authorList>
            <person name="Haridas S."/>
            <person name="Albert R."/>
            <person name="Binder M."/>
            <person name="Bloem J."/>
            <person name="Labutti K."/>
            <person name="Salamov A."/>
            <person name="Andreopoulos B."/>
            <person name="Baker S."/>
            <person name="Barry K."/>
            <person name="Bills G."/>
            <person name="Bluhm B."/>
            <person name="Cannon C."/>
            <person name="Castanera R."/>
            <person name="Culley D."/>
            <person name="Daum C."/>
            <person name="Ezra D."/>
            <person name="Gonzalez J."/>
            <person name="Henrissat B."/>
            <person name="Kuo A."/>
            <person name="Liang C."/>
            <person name="Lipzen A."/>
            <person name="Lutzoni F."/>
            <person name="Magnuson J."/>
            <person name="Mondo S."/>
            <person name="Nolan M."/>
            <person name="Ohm R."/>
            <person name="Pangilinan J."/>
            <person name="Park H.-J."/>
            <person name="Ramirez L."/>
            <person name="Alfaro M."/>
            <person name="Sun H."/>
            <person name="Tritt A."/>
            <person name="Yoshinaga Y."/>
            <person name="Zwiers L.-H."/>
            <person name="Turgeon B."/>
            <person name="Goodwin S."/>
            <person name="Spatafora J."/>
            <person name="Crous P."/>
            <person name="Grigoriev I."/>
        </authorList>
    </citation>
    <scope>NUCLEOTIDE SEQUENCE</scope>
    <source>
        <strain evidence="2">CBS 627.86</strain>
    </source>
</reference>
<dbReference type="PANTHER" id="PTHR10695">
    <property type="entry name" value="DEPHOSPHO-COA KINASE-RELATED"/>
    <property type="match status" value="1"/>
</dbReference>
<proteinExistence type="predicted"/>
<keyword evidence="2" id="KW-0548">Nucleotidyltransferase</keyword>
<evidence type="ECO:0000313" key="3">
    <source>
        <dbReference type="Proteomes" id="UP000799770"/>
    </source>
</evidence>
<dbReference type="GO" id="GO:0004140">
    <property type="term" value="F:dephospho-CoA kinase activity"/>
    <property type="evidence" value="ECO:0007669"/>
    <property type="project" value="TreeGrafter"/>
</dbReference>
<accession>A0A6A5YQF8</accession>
<feature type="domain" description="Cytidyltransferase-like" evidence="1">
    <location>
        <begin position="210"/>
        <end position="396"/>
    </location>
</feature>
<dbReference type="GO" id="GO:0015937">
    <property type="term" value="P:coenzyme A biosynthetic process"/>
    <property type="evidence" value="ECO:0007669"/>
    <property type="project" value="TreeGrafter"/>
</dbReference>
<dbReference type="PANTHER" id="PTHR10695:SF46">
    <property type="entry name" value="BIFUNCTIONAL COENZYME A SYNTHASE-RELATED"/>
    <property type="match status" value="1"/>
</dbReference>
<evidence type="ECO:0000259" key="1">
    <source>
        <dbReference type="Pfam" id="PF01467"/>
    </source>
</evidence>